<evidence type="ECO:0000313" key="3">
    <source>
        <dbReference type="Proteomes" id="UP000324222"/>
    </source>
</evidence>
<dbReference type="Proteomes" id="UP000324222">
    <property type="component" value="Unassembled WGS sequence"/>
</dbReference>
<keyword evidence="3" id="KW-1185">Reference proteome</keyword>
<feature type="region of interest" description="Disordered" evidence="1">
    <location>
        <begin position="54"/>
        <end position="97"/>
    </location>
</feature>
<proteinExistence type="predicted"/>
<comment type="caution">
    <text evidence="2">The sequence shown here is derived from an EMBL/GenBank/DDBJ whole genome shotgun (WGS) entry which is preliminary data.</text>
</comment>
<gene>
    <name evidence="2" type="ORF">E2C01_066872</name>
</gene>
<reference evidence="2 3" key="1">
    <citation type="submission" date="2019-05" db="EMBL/GenBank/DDBJ databases">
        <title>Another draft genome of Portunus trituberculatus and its Hox gene families provides insights of decapod evolution.</title>
        <authorList>
            <person name="Jeong J.-H."/>
            <person name="Song I."/>
            <person name="Kim S."/>
            <person name="Choi T."/>
            <person name="Kim D."/>
            <person name="Ryu S."/>
            <person name="Kim W."/>
        </authorList>
    </citation>
    <scope>NUCLEOTIDE SEQUENCE [LARGE SCALE GENOMIC DNA]</scope>
    <source>
        <tissue evidence="2">Muscle</tissue>
    </source>
</reference>
<protein>
    <submittedName>
        <fullName evidence="2">Uncharacterized protein</fullName>
    </submittedName>
</protein>
<evidence type="ECO:0000313" key="2">
    <source>
        <dbReference type="EMBL" id="MPC72560.1"/>
    </source>
</evidence>
<accession>A0A5B7HJC6</accession>
<name>A0A5B7HJC6_PORTR</name>
<evidence type="ECO:0000256" key="1">
    <source>
        <dbReference type="SAM" id="MobiDB-lite"/>
    </source>
</evidence>
<feature type="compositionally biased region" description="Polar residues" evidence="1">
    <location>
        <begin position="54"/>
        <end position="63"/>
    </location>
</feature>
<organism evidence="2 3">
    <name type="scientific">Portunus trituberculatus</name>
    <name type="common">Swimming crab</name>
    <name type="synonym">Neptunus trituberculatus</name>
    <dbReference type="NCBI Taxonomy" id="210409"/>
    <lineage>
        <taxon>Eukaryota</taxon>
        <taxon>Metazoa</taxon>
        <taxon>Ecdysozoa</taxon>
        <taxon>Arthropoda</taxon>
        <taxon>Crustacea</taxon>
        <taxon>Multicrustacea</taxon>
        <taxon>Malacostraca</taxon>
        <taxon>Eumalacostraca</taxon>
        <taxon>Eucarida</taxon>
        <taxon>Decapoda</taxon>
        <taxon>Pleocyemata</taxon>
        <taxon>Brachyura</taxon>
        <taxon>Eubrachyura</taxon>
        <taxon>Portunoidea</taxon>
        <taxon>Portunidae</taxon>
        <taxon>Portuninae</taxon>
        <taxon>Portunus</taxon>
    </lineage>
</organism>
<dbReference type="EMBL" id="VSRR010034950">
    <property type="protein sequence ID" value="MPC72560.1"/>
    <property type="molecule type" value="Genomic_DNA"/>
</dbReference>
<sequence>MLLLLLLPDATKGRNDEFLLLALHPRRRQYWPPFPAAQPCCSAAPEITARIRISSSNKKQTNPEPAAGPGRGGKSPRRREDKGEFSEGAARTRHATDTLVSSSASFLMCCATRRLPLPPRAWSRAGRRGIGSTQCVARGEAAPQGGEEANLGIRRQQARNVLRVL</sequence>
<dbReference type="AlphaFoldDB" id="A0A5B7HJC6"/>